<accession>A0A8J2BQT8</accession>
<sequence>MNGVAEIPEILLADSPPIAQRPGGEEAFLSLLRQIPLSVWQAFLSRKRWAGFKNEPIRDAGYRRLFWLTSRENAWALLFWEATTLSGTTVTYFLPLSLEPQPRITDPLWEGSWAIARLRSATRVFLLSDALGQDRFCQAFLCAWLENTKSSSWDGQSCLLWEKGSSFPPSPKLLPVQRPSWEQSHTSLVFGNEVLLKCYRKIEPGKNPEEEFAHFFHNASPCPHVASWLGSVTCRLEKGGEQGVAIAFEYLPEGKDGWSYTLELLREWVKNPLPEKLDLCRSWAGELGRVLFSVHKALSETTGSEAFDPEPLAPQEIKDWKQNLQKEWEETVQLLRFAETKFTPEEKELLEQFFSIAPRFSQTLLQAIPQDWQCRKCRFHGDLHLGQILVTPRGLRVLDWEGEPDRPIAERRRKGCLVKDVAGLLRSFFYLASFLAYEEQNKVGLSEKMAEIPGEVGEAFLARYWEKASLLPTLPRDTELRNVLLGAFCWQKALYELRYECNHRPSWIRIALQSVLWYLKSPFVSFTNEQ</sequence>
<dbReference type="AlphaFoldDB" id="A0A8J2BQT8"/>
<dbReference type="Gene3D" id="3.90.1200.10">
    <property type="match status" value="1"/>
</dbReference>
<dbReference type="Pfam" id="PF01636">
    <property type="entry name" value="APH"/>
    <property type="match status" value="1"/>
</dbReference>
<evidence type="ECO:0000259" key="1">
    <source>
        <dbReference type="Pfam" id="PF01636"/>
    </source>
</evidence>
<dbReference type="RefSeq" id="WP_174582702.1">
    <property type="nucleotide sequence ID" value="NZ_CAJNOB010000002.1"/>
</dbReference>
<dbReference type="InterPro" id="IPR011009">
    <property type="entry name" value="Kinase-like_dom_sf"/>
</dbReference>
<organism evidence="2 3">
    <name type="scientific">Candidatus Methylacidithermus pantelleriae</name>
    <dbReference type="NCBI Taxonomy" id="2744239"/>
    <lineage>
        <taxon>Bacteria</taxon>
        <taxon>Pseudomonadati</taxon>
        <taxon>Verrucomicrobiota</taxon>
        <taxon>Methylacidiphilae</taxon>
        <taxon>Methylacidiphilales</taxon>
        <taxon>Methylacidiphilaceae</taxon>
        <taxon>Candidatus Methylacidithermus</taxon>
    </lineage>
</organism>
<dbReference type="EMBL" id="CAJNOB010000002">
    <property type="protein sequence ID" value="CAF0691447.1"/>
    <property type="molecule type" value="Genomic_DNA"/>
</dbReference>
<dbReference type="Proteomes" id="UP000663859">
    <property type="component" value="Unassembled WGS sequence"/>
</dbReference>
<comment type="caution">
    <text evidence="2">The sequence shown here is derived from an EMBL/GenBank/DDBJ whole genome shotgun (WGS) entry which is preliminary data.</text>
</comment>
<dbReference type="SUPFAM" id="SSF56112">
    <property type="entry name" value="Protein kinase-like (PK-like)"/>
    <property type="match status" value="1"/>
</dbReference>
<evidence type="ECO:0000313" key="2">
    <source>
        <dbReference type="EMBL" id="CAF0691447.1"/>
    </source>
</evidence>
<keyword evidence="3" id="KW-1185">Reference proteome</keyword>
<evidence type="ECO:0000313" key="3">
    <source>
        <dbReference type="Proteomes" id="UP000663859"/>
    </source>
</evidence>
<feature type="domain" description="Aminoglycoside phosphotransferase" evidence="1">
    <location>
        <begin position="244"/>
        <end position="401"/>
    </location>
</feature>
<protein>
    <recommendedName>
        <fullName evidence="1">Aminoglycoside phosphotransferase domain-containing protein</fullName>
    </recommendedName>
</protein>
<dbReference type="InterPro" id="IPR002575">
    <property type="entry name" value="Aminoglycoside_PTrfase"/>
</dbReference>
<proteinExistence type="predicted"/>
<gene>
    <name evidence="2" type="ORF">MPNT_100049</name>
</gene>
<name>A0A8J2BQT8_9BACT</name>
<reference evidence="2" key="1">
    <citation type="submission" date="2021-02" db="EMBL/GenBank/DDBJ databases">
        <authorList>
            <person name="Cremers G."/>
            <person name="Picone N."/>
        </authorList>
    </citation>
    <scope>NUCLEOTIDE SEQUENCE</scope>
    <source>
        <strain evidence="2">PQ17</strain>
    </source>
</reference>